<evidence type="ECO:0000313" key="3">
    <source>
        <dbReference type="Proteomes" id="UP000194435"/>
    </source>
</evidence>
<gene>
    <name evidence="2" type="ORF">BACERE00221_04214</name>
</gene>
<feature type="transmembrane region" description="Helical" evidence="1">
    <location>
        <begin position="184"/>
        <end position="208"/>
    </location>
</feature>
<dbReference type="RefSeq" id="WP_076874145.1">
    <property type="nucleotide sequence ID" value="NZ_FWZC01000066.1"/>
</dbReference>
<organism evidence="2 3">
    <name type="scientific">Bacillus paranthracis</name>
    <dbReference type="NCBI Taxonomy" id="2026186"/>
    <lineage>
        <taxon>Bacteria</taxon>
        <taxon>Bacillati</taxon>
        <taxon>Bacillota</taxon>
        <taxon>Bacilli</taxon>
        <taxon>Bacillales</taxon>
        <taxon>Bacillaceae</taxon>
        <taxon>Bacillus</taxon>
        <taxon>Bacillus cereus group</taxon>
    </lineage>
</organism>
<dbReference type="AlphaFoldDB" id="A0A9X8X967"/>
<keyword evidence="1" id="KW-1133">Transmembrane helix</keyword>
<keyword evidence="1" id="KW-0472">Membrane</keyword>
<protein>
    <submittedName>
        <fullName evidence="2">Uncharacterized protein</fullName>
    </submittedName>
</protein>
<feature type="transmembrane region" description="Helical" evidence="1">
    <location>
        <begin position="28"/>
        <end position="48"/>
    </location>
</feature>
<keyword evidence="1" id="KW-0812">Transmembrane</keyword>
<proteinExistence type="predicted"/>
<reference evidence="2 3" key="1">
    <citation type="submission" date="2017-04" db="EMBL/GenBank/DDBJ databases">
        <authorList>
            <person name="Criscuolo A."/>
        </authorList>
    </citation>
    <scope>NUCLEOTIDE SEQUENCE [LARGE SCALE GENOMIC DNA]</scope>
    <source>
        <strain evidence="2">16-00221</strain>
    </source>
</reference>
<dbReference type="Proteomes" id="UP000194435">
    <property type="component" value="Unassembled WGS sequence"/>
</dbReference>
<comment type="caution">
    <text evidence="2">The sequence shown here is derived from an EMBL/GenBank/DDBJ whole genome shotgun (WGS) entry which is preliminary data.</text>
</comment>
<evidence type="ECO:0000256" key="1">
    <source>
        <dbReference type="SAM" id="Phobius"/>
    </source>
</evidence>
<feature type="transmembrane region" description="Helical" evidence="1">
    <location>
        <begin position="54"/>
        <end position="76"/>
    </location>
</feature>
<name>A0A9X8X967_9BACI</name>
<feature type="transmembrane region" description="Helical" evidence="1">
    <location>
        <begin position="144"/>
        <end position="164"/>
    </location>
</feature>
<sequence>MIESDLLDVYTKVLSPWNLIYKDFKKRVIAYIVCILVMFFSLIIVGVIKGWNNWILIANFVFCTIIFYWSLNYFILRVAKEYSKNIYGATFQSNEWTMFICLAIRNYLYQQNILVGNRELNIESLDFLISMLEKRKEEMQRTSIINYFSACGALFLILFVPVWSALNSFFYNKGNFSVEQAYGYLGMVTVILIMVICGIWGIIWRLFILELVSLKIDRVSRLLRCVETIKFMLKNNEYKKSNEIKVNLGKFEELLIEYNRK</sequence>
<evidence type="ECO:0000313" key="2">
    <source>
        <dbReference type="EMBL" id="SME36437.1"/>
    </source>
</evidence>
<accession>A0A9X8X967</accession>
<dbReference type="EMBL" id="FWZC01000066">
    <property type="protein sequence ID" value="SME36437.1"/>
    <property type="molecule type" value="Genomic_DNA"/>
</dbReference>